<dbReference type="PANTHER" id="PTHR34580:SF1">
    <property type="entry name" value="PROTEIN PAFC"/>
    <property type="match status" value="1"/>
</dbReference>
<evidence type="ECO:0000259" key="3">
    <source>
        <dbReference type="PROSITE" id="PS51000"/>
    </source>
</evidence>
<keyword evidence="2" id="KW-0804">Transcription</keyword>
<name>A0A0D1BSF8_CLOBO</name>
<dbReference type="Pfam" id="PF13280">
    <property type="entry name" value="WYL"/>
    <property type="match status" value="1"/>
</dbReference>
<feature type="domain" description="HTH deoR-type" evidence="3">
    <location>
        <begin position="2"/>
        <end position="57"/>
    </location>
</feature>
<dbReference type="PATRIC" id="fig|1379739.3.peg.1066"/>
<dbReference type="InterPro" id="IPR051534">
    <property type="entry name" value="CBASS_pafABC_assoc_protein"/>
</dbReference>
<dbReference type="Pfam" id="PF08279">
    <property type="entry name" value="HTH_11"/>
    <property type="match status" value="1"/>
</dbReference>
<evidence type="ECO:0000313" key="5">
    <source>
        <dbReference type="Proteomes" id="UP000032250"/>
    </source>
</evidence>
<protein>
    <submittedName>
        <fullName evidence="4">Transcriptional regulator</fullName>
    </submittedName>
</protein>
<dbReference type="InterPro" id="IPR026881">
    <property type="entry name" value="WYL_dom"/>
</dbReference>
<dbReference type="OrthoDB" id="9815009at2"/>
<dbReference type="InterPro" id="IPR036390">
    <property type="entry name" value="WH_DNA-bd_sf"/>
</dbReference>
<dbReference type="RefSeq" id="WP_003488822.1">
    <property type="nucleotide sequence ID" value="NZ_JXSU01000007.1"/>
</dbReference>
<dbReference type="PIRSF" id="PIRSF016838">
    <property type="entry name" value="PafC"/>
    <property type="match status" value="1"/>
</dbReference>
<dbReference type="GO" id="GO:0003700">
    <property type="term" value="F:DNA-binding transcription factor activity"/>
    <property type="evidence" value="ECO:0007669"/>
    <property type="project" value="InterPro"/>
</dbReference>
<sequence length="309" mass="36181">MKIERLLGILFYIINRDNVSANNLAEHFNVSRRTILRDINTLTLAGIPIYSEVGSKGGYSINPDYKLNEKIIDNANSEYMLLALQSLRSVYGERKVNETYEKVKHIYSDKNNNHVLNIDFSIVNENRSIISYISMLKEAIQHNKTVSFQYTNLNGDTRIVKCNIIHVLYKWYSWYAFGYDLEKSDFRMFKIVRMGNLEISEMYFDNDYDVAKLLDNYEEKRDKDNIYVTIEYSKEVEALINEYFHGDVINVSETSIVKKVAIKENDFIMFSIILGFGEKIKVLSPLSFQQKIKEHLKNTLIKNYENSDI</sequence>
<accession>A0A0D1BSF8</accession>
<dbReference type="AlphaFoldDB" id="A0A0D1BSF8"/>
<organism evidence="4 5">
    <name type="scientific">Clostridium botulinum B2 450</name>
    <dbReference type="NCBI Taxonomy" id="1379739"/>
    <lineage>
        <taxon>Bacteria</taxon>
        <taxon>Bacillati</taxon>
        <taxon>Bacillota</taxon>
        <taxon>Clostridia</taxon>
        <taxon>Eubacteriales</taxon>
        <taxon>Clostridiaceae</taxon>
        <taxon>Clostridium</taxon>
    </lineage>
</organism>
<dbReference type="HOGENOM" id="CLU_041141_5_1_9"/>
<dbReference type="SMART" id="SM00420">
    <property type="entry name" value="HTH_DEOR"/>
    <property type="match status" value="1"/>
</dbReference>
<dbReference type="PROSITE" id="PS52050">
    <property type="entry name" value="WYL"/>
    <property type="match status" value="1"/>
</dbReference>
<dbReference type="InterPro" id="IPR036388">
    <property type="entry name" value="WH-like_DNA-bd_sf"/>
</dbReference>
<dbReference type="InterPro" id="IPR028349">
    <property type="entry name" value="PafC-like"/>
</dbReference>
<dbReference type="Proteomes" id="UP000032250">
    <property type="component" value="Unassembled WGS sequence"/>
</dbReference>
<dbReference type="SUPFAM" id="SSF46785">
    <property type="entry name" value="Winged helix' DNA-binding domain"/>
    <property type="match status" value="1"/>
</dbReference>
<dbReference type="InterPro" id="IPR013196">
    <property type="entry name" value="HTH_11"/>
</dbReference>
<evidence type="ECO:0000313" key="4">
    <source>
        <dbReference type="EMBL" id="KIS22732.1"/>
    </source>
</evidence>
<comment type="caution">
    <text evidence="4">The sequence shown here is derived from an EMBL/GenBank/DDBJ whole genome shotgun (WGS) entry which is preliminary data.</text>
</comment>
<dbReference type="PROSITE" id="PS51000">
    <property type="entry name" value="HTH_DEOR_2"/>
    <property type="match status" value="1"/>
</dbReference>
<dbReference type="InterPro" id="IPR001034">
    <property type="entry name" value="DeoR_HTH"/>
</dbReference>
<dbReference type="EMBL" id="JXSU01000007">
    <property type="protein sequence ID" value="KIS22732.1"/>
    <property type="molecule type" value="Genomic_DNA"/>
</dbReference>
<reference evidence="4 5" key="1">
    <citation type="submission" date="2014-06" db="EMBL/GenBank/DDBJ databases">
        <title>Genome characterization of distinct group I Clostridium botulinum lineages.</title>
        <authorList>
            <person name="Giordani F."/>
            <person name="Anselmo A."/>
            <person name="Fillo S."/>
            <person name="Palozzi A.M."/>
            <person name="Fortunato A."/>
            <person name="Gentile B."/>
            <person name="Ciammaruconi A."/>
            <person name="Anniballi F."/>
            <person name="De Medici D."/>
            <person name="Lista F."/>
        </authorList>
    </citation>
    <scope>NUCLEOTIDE SEQUENCE [LARGE SCALE GENOMIC DNA]</scope>
    <source>
        <strain evidence="4 5">B2 450</strain>
    </source>
</reference>
<gene>
    <name evidence="4" type="ORF">N495_03750</name>
</gene>
<dbReference type="PANTHER" id="PTHR34580">
    <property type="match status" value="1"/>
</dbReference>
<evidence type="ECO:0000256" key="1">
    <source>
        <dbReference type="ARBA" id="ARBA00023015"/>
    </source>
</evidence>
<keyword evidence="1" id="KW-0805">Transcription regulation</keyword>
<evidence type="ECO:0000256" key="2">
    <source>
        <dbReference type="ARBA" id="ARBA00023163"/>
    </source>
</evidence>
<proteinExistence type="predicted"/>
<dbReference type="Gene3D" id="1.10.10.10">
    <property type="entry name" value="Winged helix-like DNA-binding domain superfamily/Winged helix DNA-binding domain"/>
    <property type="match status" value="1"/>
</dbReference>